<accession>A0A073KNG7</accession>
<dbReference type="AlphaFoldDB" id="A0A073KNG7"/>
<evidence type="ECO:0000313" key="2">
    <source>
        <dbReference type="Proteomes" id="UP000027778"/>
    </source>
</evidence>
<dbReference type="RefSeq" id="WP_033675007.1">
    <property type="nucleotide sequence ID" value="NZ_JOTM01000011.1"/>
</dbReference>
<dbReference type="Proteomes" id="UP000027778">
    <property type="component" value="Unassembled WGS sequence"/>
</dbReference>
<dbReference type="SUPFAM" id="SSF56399">
    <property type="entry name" value="ADP-ribosylation"/>
    <property type="match status" value="1"/>
</dbReference>
<reference evidence="1 2" key="1">
    <citation type="submission" date="2014-06" db="EMBL/GenBank/DDBJ databases">
        <title>Draft genome sequence of Bacillus gaemokensis JCM 15801 (MCCC 1A00707).</title>
        <authorList>
            <person name="Lai Q."/>
            <person name="Liu Y."/>
            <person name="Shao Z."/>
        </authorList>
    </citation>
    <scope>NUCLEOTIDE SEQUENCE [LARGE SCALE GENOMIC DNA]</scope>
    <source>
        <strain evidence="1 2">JCM 15801</strain>
    </source>
</reference>
<dbReference type="STRING" id="574375.AZF08_19945"/>
<comment type="caution">
    <text evidence="1">The sequence shown here is derived from an EMBL/GenBank/DDBJ whole genome shotgun (WGS) entry which is preliminary data.</text>
</comment>
<protein>
    <recommendedName>
        <fullName evidence="3">PARP catalytic domain-containing protein</fullName>
    </recommendedName>
</protein>
<name>A0A073KNG7_9BACI</name>
<evidence type="ECO:0008006" key="3">
    <source>
        <dbReference type="Google" id="ProtNLM"/>
    </source>
</evidence>
<evidence type="ECO:0000313" key="1">
    <source>
        <dbReference type="EMBL" id="KEK23913.1"/>
    </source>
</evidence>
<sequence>MGIYYHGTTLKNKDNIIRQGFIIGELKSSHSIGNGIYLTDLKDMALKYGEDIVTVEIDDSKIIEFENYGQIQNYIYEKTGNIEVKYLKNCLLSDDKIGVKHEDMVVIYDTHEINIIG</sequence>
<proteinExistence type="predicted"/>
<organism evidence="1 2">
    <name type="scientific">Bacillus gaemokensis</name>
    <dbReference type="NCBI Taxonomy" id="574375"/>
    <lineage>
        <taxon>Bacteria</taxon>
        <taxon>Bacillati</taxon>
        <taxon>Bacillota</taxon>
        <taxon>Bacilli</taxon>
        <taxon>Bacillales</taxon>
        <taxon>Bacillaceae</taxon>
        <taxon>Bacillus</taxon>
        <taxon>Bacillus cereus group</taxon>
    </lineage>
</organism>
<keyword evidence="2" id="KW-1185">Reference proteome</keyword>
<dbReference type="EMBL" id="JOTM01000011">
    <property type="protein sequence ID" value="KEK23913.1"/>
    <property type="molecule type" value="Genomic_DNA"/>
</dbReference>
<gene>
    <name evidence="1" type="ORF">BAGA_05670</name>
</gene>
<dbReference type="Gene3D" id="3.90.175.10">
    <property type="entry name" value="Diphtheria Toxin, domain 1"/>
    <property type="match status" value="1"/>
</dbReference>